<dbReference type="GO" id="GO:0003700">
    <property type="term" value="F:DNA-binding transcription factor activity"/>
    <property type="evidence" value="ECO:0007669"/>
    <property type="project" value="TreeGrafter"/>
</dbReference>
<keyword evidence="1 2" id="KW-0238">DNA-binding</keyword>
<proteinExistence type="predicted"/>
<accession>A0A7D3VXL7</accession>
<dbReference type="Gene3D" id="1.10.357.10">
    <property type="entry name" value="Tetracycline Repressor, domain 2"/>
    <property type="match status" value="1"/>
</dbReference>
<keyword evidence="5" id="KW-1185">Reference proteome</keyword>
<dbReference type="AlphaFoldDB" id="A0A7D3VXL7"/>
<dbReference type="PANTHER" id="PTHR30055:SF226">
    <property type="entry name" value="HTH-TYPE TRANSCRIPTIONAL REGULATOR PKSA"/>
    <property type="match status" value="1"/>
</dbReference>
<dbReference type="Pfam" id="PF00440">
    <property type="entry name" value="TetR_N"/>
    <property type="match status" value="1"/>
</dbReference>
<dbReference type="RefSeq" id="WP_173095819.1">
    <property type="nucleotide sequence ID" value="NZ_CP053892.1"/>
</dbReference>
<sequence length="204" mass="21511">MSAQRPYGGVKAVERRAQRRAALLGAAFEIIGAQGLDKLTVGRLCARAGLNERYYYEHFDGRDAVLSALLDALAEELTTAITRALDATRGADPRTVAHAAIAAGVGVLADDPRKGKAAQIIASASPESRVRTAQTITAIADLVASSAAGRARPATTALRFRAGYLVGGLVMVLGAWLQGQLAMTREELIDHTTDVFVLVTGDLR</sequence>
<dbReference type="InterPro" id="IPR001647">
    <property type="entry name" value="HTH_TetR"/>
</dbReference>
<dbReference type="SUPFAM" id="SSF46689">
    <property type="entry name" value="Homeodomain-like"/>
    <property type="match status" value="1"/>
</dbReference>
<evidence type="ECO:0000256" key="1">
    <source>
        <dbReference type="ARBA" id="ARBA00023125"/>
    </source>
</evidence>
<dbReference type="EMBL" id="CP053892">
    <property type="protein sequence ID" value="QKG21576.1"/>
    <property type="molecule type" value="Genomic_DNA"/>
</dbReference>
<reference evidence="4 5" key="1">
    <citation type="submission" date="2020-05" db="EMBL/GenBank/DDBJ databases">
        <title>Actinomadura verrucosospora NRRL-B18236 (PFL_A860) Genome sequencing and assembly.</title>
        <authorList>
            <person name="Samborskyy M."/>
        </authorList>
    </citation>
    <scope>NUCLEOTIDE SEQUENCE [LARGE SCALE GENOMIC DNA]</scope>
    <source>
        <strain evidence="4 5">NRRL:B18236</strain>
    </source>
</reference>
<dbReference type="InterPro" id="IPR050109">
    <property type="entry name" value="HTH-type_TetR-like_transc_reg"/>
</dbReference>
<dbReference type="Proteomes" id="UP000501240">
    <property type="component" value="Chromosome"/>
</dbReference>
<dbReference type="PROSITE" id="PS50977">
    <property type="entry name" value="HTH_TETR_2"/>
    <property type="match status" value="1"/>
</dbReference>
<evidence type="ECO:0000313" key="5">
    <source>
        <dbReference type="Proteomes" id="UP000501240"/>
    </source>
</evidence>
<feature type="DNA-binding region" description="H-T-H motif" evidence="2">
    <location>
        <begin position="40"/>
        <end position="59"/>
    </location>
</feature>
<name>A0A7D3VXL7_ACTVE</name>
<protein>
    <submittedName>
        <fullName evidence="4">Transcriptional regulator, TetR family</fullName>
    </submittedName>
</protein>
<dbReference type="InterPro" id="IPR009057">
    <property type="entry name" value="Homeodomain-like_sf"/>
</dbReference>
<dbReference type="GO" id="GO:0000976">
    <property type="term" value="F:transcription cis-regulatory region binding"/>
    <property type="evidence" value="ECO:0007669"/>
    <property type="project" value="TreeGrafter"/>
</dbReference>
<feature type="domain" description="HTH tetR-type" evidence="3">
    <location>
        <begin position="17"/>
        <end position="77"/>
    </location>
</feature>
<dbReference type="PANTHER" id="PTHR30055">
    <property type="entry name" value="HTH-TYPE TRANSCRIPTIONAL REGULATOR RUTR"/>
    <property type="match status" value="1"/>
</dbReference>
<organism evidence="4 5">
    <name type="scientific">Actinomadura verrucosospora</name>
    <dbReference type="NCBI Taxonomy" id="46165"/>
    <lineage>
        <taxon>Bacteria</taxon>
        <taxon>Bacillati</taxon>
        <taxon>Actinomycetota</taxon>
        <taxon>Actinomycetes</taxon>
        <taxon>Streptosporangiales</taxon>
        <taxon>Thermomonosporaceae</taxon>
        <taxon>Actinomadura</taxon>
    </lineage>
</organism>
<gene>
    <name evidence="4" type="ORF">ACTIVE_3214</name>
</gene>
<evidence type="ECO:0000256" key="2">
    <source>
        <dbReference type="PROSITE-ProRule" id="PRU00335"/>
    </source>
</evidence>
<evidence type="ECO:0000259" key="3">
    <source>
        <dbReference type="PROSITE" id="PS50977"/>
    </source>
</evidence>
<evidence type="ECO:0000313" key="4">
    <source>
        <dbReference type="EMBL" id="QKG21576.1"/>
    </source>
</evidence>